<dbReference type="Proteomes" id="UP000250235">
    <property type="component" value="Unassembled WGS sequence"/>
</dbReference>
<reference evidence="1 2" key="1">
    <citation type="journal article" date="2015" name="Proc. Natl. Acad. Sci. U.S.A.">
        <title>The resurrection genome of Boea hygrometrica: A blueprint for survival of dehydration.</title>
        <authorList>
            <person name="Xiao L."/>
            <person name="Yang G."/>
            <person name="Zhang L."/>
            <person name="Yang X."/>
            <person name="Zhao S."/>
            <person name="Ji Z."/>
            <person name="Zhou Q."/>
            <person name="Hu M."/>
            <person name="Wang Y."/>
            <person name="Chen M."/>
            <person name="Xu Y."/>
            <person name="Jin H."/>
            <person name="Xiao X."/>
            <person name="Hu G."/>
            <person name="Bao F."/>
            <person name="Hu Y."/>
            <person name="Wan P."/>
            <person name="Li L."/>
            <person name="Deng X."/>
            <person name="Kuang T."/>
            <person name="Xiang C."/>
            <person name="Zhu J.K."/>
            <person name="Oliver M.J."/>
            <person name="He Y."/>
        </authorList>
    </citation>
    <scope>NUCLEOTIDE SEQUENCE [LARGE SCALE GENOMIC DNA]</scope>
    <source>
        <strain evidence="2">cv. XS01</strain>
    </source>
</reference>
<sequence length="50" mass="5457">MQRGCEDFNALADFQGENQPVLPQANNPCGERNFSSFGGYKKVISSTLSC</sequence>
<proteinExistence type="predicted"/>
<dbReference type="AlphaFoldDB" id="A0A2Z7A0U6"/>
<protein>
    <submittedName>
        <fullName evidence="1">Uncharacterized protein</fullName>
    </submittedName>
</protein>
<keyword evidence="2" id="KW-1185">Reference proteome</keyword>
<gene>
    <name evidence="1" type="ORF">F511_46313</name>
</gene>
<accession>A0A2Z7A0U6</accession>
<dbReference type="OrthoDB" id="106784at2759"/>
<organism evidence="1 2">
    <name type="scientific">Dorcoceras hygrometricum</name>
    <dbReference type="NCBI Taxonomy" id="472368"/>
    <lineage>
        <taxon>Eukaryota</taxon>
        <taxon>Viridiplantae</taxon>
        <taxon>Streptophyta</taxon>
        <taxon>Embryophyta</taxon>
        <taxon>Tracheophyta</taxon>
        <taxon>Spermatophyta</taxon>
        <taxon>Magnoliopsida</taxon>
        <taxon>eudicotyledons</taxon>
        <taxon>Gunneridae</taxon>
        <taxon>Pentapetalae</taxon>
        <taxon>asterids</taxon>
        <taxon>lamiids</taxon>
        <taxon>Lamiales</taxon>
        <taxon>Gesneriaceae</taxon>
        <taxon>Didymocarpoideae</taxon>
        <taxon>Trichosporeae</taxon>
        <taxon>Loxocarpinae</taxon>
        <taxon>Dorcoceras</taxon>
    </lineage>
</organism>
<evidence type="ECO:0000313" key="2">
    <source>
        <dbReference type="Proteomes" id="UP000250235"/>
    </source>
</evidence>
<dbReference type="EMBL" id="KV102975">
    <property type="protein sequence ID" value="KZT76663.1"/>
    <property type="molecule type" value="Genomic_DNA"/>
</dbReference>
<name>A0A2Z7A0U6_9LAMI</name>
<evidence type="ECO:0000313" key="1">
    <source>
        <dbReference type="EMBL" id="KZT76663.1"/>
    </source>
</evidence>